<dbReference type="PRINTS" id="PR00111">
    <property type="entry name" value="ABHYDROLASE"/>
</dbReference>
<keyword evidence="3" id="KW-1185">Reference proteome</keyword>
<dbReference type="PANTHER" id="PTHR43798:SF20">
    <property type="entry name" value="2-SUCCINYL-6-HYDROXY-2,4-CYCLOHEXADIENE-1-CARBOXYLATE SYNTHASE-RELATED"/>
    <property type="match status" value="1"/>
</dbReference>
<dbReference type="AlphaFoldDB" id="A0A7W9AG85"/>
<dbReference type="InterPro" id="IPR050266">
    <property type="entry name" value="AB_hydrolase_sf"/>
</dbReference>
<dbReference type="InterPro" id="IPR029058">
    <property type="entry name" value="AB_hydrolase_fold"/>
</dbReference>
<dbReference type="InterPro" id="IPR000073">
    <property type="entry name" value="AB_hydrolase_1"/>
</dbReference>
<name>A0A7W9AG85_9SPHN</name>
<feature type="domain" description="AB hydrolase-1" evidence="1">
    <location>
        <begin position="31"/>
        <end position="273"/>
    </location>
</feature>
<dbReference type="RefSeq" id="WP_184016107.1">
    <property type="nucleotide sequence ID" value="NZ_JACIJC010000002.1"/>
</dbReference>
<sequence>MAAYDDGYWWSGDNLRLHYRDYPGSDAQPPVICIPGLTRNARDFEGVAARLAGERRVICVDLRGRGESAYAKDPMTYVPLTYAQDLERLIAELALNRFVMIGTSLGGIVSMLLAATGPARVAGVILNDVGPVIEQKGLDRIRGYVGRGSAWPTWVHAARTLGEVNAAVYPDYDLEDWLRMAKQLYKLNAKGRIVPDYDSKIAEPFRLPGGEAGVDLWPAIEAMKTVPLLMIRGALSDILSETTAAEVKKRVKGSKLVTVPETGHTPTLDEPAAARAIDRFLGSLQP</sequence>
<organism evidence="2 3">
    <name type="scientific">Sphingobium boeckii</name>
    <dbReference type="NCBI Taxonomy" id="1082345"/>
    <lineage>
        <taxon>Bacteria</taxon>
        <taxon>Pseudomonadati</taxon>
        <taxon>Pseudomonadota</taxon>
        <taxon>Alphaproteobacteria</taxon>
        <taxon>Sphingomonadales</taxon>
        <taxon>Sphingomonadaceae</taxon>
        <taxon>Sphingobium</taxon>
    </lineage>
</organism>
<proteinExistence type="predicted"/>
<dbReference type="GO" id="GO:0016020">
    <property type="term" value="C:membrane"/>
    <property type="evidence" value="ECO:0007669"/>
    <property type="project" value="TreeGrafter"/>
</dbReference>
<dbReference type="PANTHER" id="PTHR43798">
    <property type="entry name" value="MONOACYLGLYCEROL LIPASE"/>
    <property type="match status" value="1"/>
</dbReference>
<dbReference type="EMBL" id="JACIJC010000002">
    <property type="protein sequence ID" value="MBB5685064.1"/>
    <property type="molecule type" value="Genomic_DNA"/>
</dbReference>
<dbReference type="Pfam" id="PF12697">
    <property type="entry name" value="Abhydrolase_6"/>
    <property type="match status" value="1"/>
</dbReference>
<dbReference type="SUPFAM" id="SSF53474">
    <property type="entry name" value="alpha/beta-Hydrolases"/>
    <property type="match status" value="1"/>
</dbReference>
<dbReference type="Proteomes" id="UP000549617">
    <property type="component" value="Unassembled WGS sequence"/>
</dbReference>
<evidence type="ECO:0000259" key="1">
    <source>
        <dbReference type="Pfam" id="PF12697"/>
    </source>
</evidence>
<gene>
    <name evidence="2" type="ORF">FHS49_001072</name>
</gene>
<evidence type="ECO:0000313" key="2">
    <source>
        <dbReference type="EMBL" id="MBB5685064.1"/>
    </source>
</evidence>
<comment type="caution">
    <text evidence="2">The sequence shown here is derived from an EMBL/GenBank/DDBJ whole genome shotgun (WGS) entry which is preliminary data.</text>
</comment>
<protein>
    <submittedName>
        <fullName evidence="2">Pimeloyl-ACP methyl ester carboxylesterase</fullName>
    </submittedName>
</protein>
<evidence type="ECO:0000313" key="3">
    <source>
        <dbReference type="Proteomes" id="UP000549617"/>
    </source>
</evidence>
<dbReference type="Gene3D" id="3.40.50.1820">
    <property type="entry name" value="alpha/beta hydrolase"/>
    <property type="match status" value="1"/>
</dbReference>
<reference evidence="2 3" key="1">
    <citation type="submission" date="2020-08" db="EMBL/GenBank/DDBJ databases">
        <title>Genomic Encyclopedia of Type Strains, Phase IV (KMG-IV): sequencing the most valuable type-strain genomes for metagenomic binning, comparative biology and taxonomic classification.</title>
        <authorList>
            <person name="Goeker M."/>
        </authorList>
    </citation>
    <scope>NUCLEOTIDE SEQUENCE [LARGE SCALE GENOMIC DNA]</scope>
    <source>
        <strain evidence="2 3">DSM 25079</strain>
    </source>
</reference>
<accession>A0A7W9AG85</accession>